<reference evidence="2" key="1">
    <citation type="submission" date="2014-06" db="EMBL/GenBank/DDBJ databases">
        <authorList>
            <person name="Berkman P.J."/>
        </authorList>
    </citation>
    <scope>NUCLEOTIDE SEQUENCE [LARGE SCALE GENOMIC DNA]</scope>
</reference>
<dbReference type="PANTHER" id="PTHR33266">
    <property type="entry name" value="CHROMOSOME 15, WHOLE GENOME SHOTGUN SEQUENCE"/>
    <property type="match status" value="1"/>
</dbReference>
<dbReference type="Proteomes" id="UP000242770">
    <property type="component" value="Unassembled WGS sequence"/>
</dbReference>
<proteinExistence type="predicted"/>
<accession>A0A0F7RU46</accession>
<dbReference type="EMBL" id="CCFA01001827">
    <property type="protein sequence ID" value="CDR99985.1"/>
    <property type="molecule type" value="Genomic_DNA"/>
</dbReference>
<evidence type="ECO:0000313" key="1">
    <source>
        <dbReference type="EMBL" id="CDR99985.1"/>
    </source>
</evidence>
<gene>
    <name evidence="1" type="primary">SSCI33080.1</name>
</gene>
<sequence length="407" mass="45452">MCFSVLASRLALQYMPTRSADLVSFGEQNTFARDAVDKHMRILDSVDQDAVLHITSPSEPVLAIAAALVMLPTPSVINEEVSLPRQDALNRYGSILEIFRSMCLVSDKLDILKGVRGEFVEDAEHKARCLLQPVRLDSILDSMVKLDASSQATVLNRINKVCDQLRDRHPTYSGNDDVHAWTHFTHFDHLKVQVKEISPEFLWYCWKRGVAIQTEHKQPGIDGIIPVFVGDLSQSLGDREERAADHMTFIAWEAKNRIKAGPSEADADVRKLSHAGPKLVHEQGPPRPSLTERGLLTLLMDLDIKENPARVKLIDNTDSLQVWVRGLGQSHNYSCLDTLQIREVVVALHHTIAARTDLETYNRIPDPMDLATFNALVVDHAQVNAAPPAAASAWVQEKVEEQAMDTE</sequence>
<protein>
    <submittedName>
        <fullName evidence="1">Uncharacterized protein</fullName>
    </submittedName>
</protein>
<evidence type="ECO:0000313" key="2">
    <source>
        <dbReference type="Proteomes" id="UP000242770"/>
    </source>
</evidence>
<dbReference type="STRING" id="49012.A0A0F7RU46"/>
<dbReference type="AlphaFoldDB" id="A0A0F7RU46"/>
<keyword evidence="2" id="KW-1185">Reference proteome</keyword>
<name>A0A0F7RU46_9BASI</name>
<organism evidence="1 2">
    <name type="scientific">Sporisorium scitamineum</name>
    <dbReference type="NCBI Taxonomy" id="49012"/>
    <lineage>
        <taxon>Eukaryota</taxon>
        <taxon>Fungi</taxon>
        <taxon>Dikarya</taxon>
        <taxon>Basidiomycota</taxon>
        <taxon>Ustilaginomycotina</taxon>
        <taxon>Ustilaginomycetes</taxon>
        <taxon>Ustilaginales</taxon>
        <taxon>Ustilaginaceae</taxon>
        <taxon>Sporisorium</taxon>
    </lineage>
</organism>
<dbReference type="PANTHER" id="PTHR33266:SF1">
    <property type="entry name" value="F-BOX DOMAIN-CONTAINING PROTEIN"/>
    <property type="match status" value="1"/>
</dbReference>